<dbReference type="SUPFAM" id="SSF56601">
    <property type="entry name" value="beta-lactamase/transpeptidase-like"/>
    <property type="match status" value="1"/>
</dbReference>
<feature type="active site" evidence="13">
    <location>
        <position position="115"/>
    </location>
</feature>
<reference evidence="18 19" key="1">
    <citation type="submission" date="2017-04" db="EMBL/GenBank/DDBJ databases">
        <authorList>
            <person name="Afonso C.L."/>
            <person name="Miller P.J."/>
            <person name="Scott M.A."/>
            <person name="Spackman E."/>
            <person name="Goraichik I."/>
            <person name="Dimitrov K.M."/>
            <person name="Suarez D.L."/>
            <person name="Swayne D.E."/>
        </authorList>
    </citation>
    <scope>NUCLEOTIDE SEQUENCE [LARGE SCALE GENOMIC DNA]</scope>
    <source>
        <strain evidence="18 19">DSM 11270</strain>
    </source>
</reference>
<dbReference type="EC" id="3.4.16.4" evidence="4"/>
<dbReference type="STRING" id="656914.SAMN00017405_0154"/>
<dbReference type="GO" id="GO:0008360">
    <property type="term" value="P:regulation of cell shape"/>
    <property type="evidence" value="ECO:0007669"/>
    <property type="project" value="UniProtKB-KW"/>
</dbReference>
<comment type="pathway">
    <text evidence="2">Cell wall biogenesis; peptidoglycan biosynthesis.</text>
</comment>
<evidence type="ECO:0000256" key="12">
    <source>
        <dbReference type="ARBA" id="ARBA00034000"/>
    </source>
</evidence>
<dbReference type="GO" id="GO:0009002">
    <property type="term" value="F:serine-type D-Ala-D-Ala carboxypeptidase activity"/>
    <property type="evidence" value="ECO:0007669"/>
    <property type="project" value="UniProtKB-EC"/>
</dbReference>
<dbReference type="RefSeq" id="WP_084053977.1">
    <property type="nucleotide sequence ID" value="NZ_FWWT01000022.1"/>
</dbReference>
<evidence type="ECO:0000313" key="19">
    <source>
        <dbReference type="Proteomes" id="UP000192731"/>
    </source>
</evidence>
<dbReference type="Gene3D" id="3.40.710.10">
    <property type="entry name" value="DD-peptidase/beta-lactamase superfamily"/>
    <property type="match status" value="1"/>
</dbReference>
<dbReference type="GO" id="GO:0009252">
    <property type="term" value="P:peptidoglycan biosynthetic process"/>
    <property type="evidence" value="ECO:0007669"/>
    <property type="project" value="UniProtKB-UniPathway"/>
</dbReference>
<evidence type="ECO:0000256" key="7">
    <source>
        <dbReference type="ARBA" id="ARBA00022729"/>
    </source>
</evidence>
<keyword evidence="5 18" id="KW-0121">Carboxypeptidase</keyword>
<comment type="similarity">
    <text evidence="3 15">Belongs to the peptidase S11 family.</text>
</comment>
<sequence>MKTSRKLFIFLLLIIVLFSQTRVSFAANLTVTAESAVLIDADTGKIIFSKNHLESRPPASTTKILTAILAIEKAKLNDVVEISKRAALTGESRINLVEGEKITLDNLLYGALLKSGNDACVAIAEHVSPSVEDFVYLMNLKAKLLGCYKSNFENTNGLPNENHYSSALDLAYITRLALRNETFEEYVKTPYKTIEWTDSGRKRQVKNTNRLLNSYMGANGVKTGTTNKAGQCLVAAAKRDNRQLIAVVLKSQNRFLDASNMLDLGFNHYKNSQIAKKDYIVSTTINGKKVPFKLNDNLFLTLENNEEVDVTSQIILDKKETIQKGEKAGIIKYFNNENYVGSVSLISLDNIDISKDKKMFKIKDILKGKL</sequence>
<dbReference type="PANTHER" id="PTHR21581:SF33">
    <property type="entry name" value="D-ALANYL-D-ALANINE CARBOXYPEPTIDASE DACB"/>
    <property type="match status" value="1"/>
</dbReference>
<feature type="active site" description="Acyl-ester intermediate" evidence="13">
    <location>
        <position position="60"/>
    </location>
</feature>
<dbReference type="InterPro" id="IPR001967">
    <property type="entry name" value="Peptidase_S11_N"/>
</dbReference>
<dbReference type="Proteomes" id="UP000192731">
    <property type="component" value="Unassembled WGS sequence"/>
</dbReference>
<dbReference type="EMBL" id="FWWT01000022">
    <property type="protein sequence ID" value="SMB94142.1"/>
    <property type="molecule type" value="Genomic_DNA"/>
</dbReference>
<protein>
    <recommendedName>
        <fullName evidence="4">serine-type D-Ala-D-Ala carboxypeptidase</fullName>
        <ecNumber evidence="4">3.4.16.4</ecNumber>
    </recommendedName>
</protein>
<dbReference type="InterPro" id="IPR018044">
    <property type="entry name" value="Peptidase_S11"/>
</dbReference>
<keyword evidence="19" id="KW-1185">Reference proteome</keyword>
<dbReference type="UniPathway" id="UPA00219"/>
<evidence type="ECO:0000256" key="3">
    <source>
        <dbReference type="ARBA" id="ARBA00007164"/>
    </source>
</evidence>
<name>A0A1W1VL99_DESTI</name>
<proteinExistence type="inferred from homology"/>
<feature type="signal peptide" evidence="16">
    <location>
        <begin position="1"/>
        <end position="26"/>
    </location>
</feature>
<evidence type="ECO:0000256" key="1">
    <source>
        <dbReference type="ARBA" id="ARBA00003217"/>
    </source>
</evidence>
<evidence type="ECO:0000256" key="16">
    <source>
        <dbReference type="SAM" id="SignalP"/>
    </source>
</evidence>
<evidence type="ECO:0000256" key="5">
    <source>
        <dbReference type="ARBA" id="ARBA00022645"/>
    </source>
</evidence>
<feature type="active site" description="Proton acceptor" evidence="13">
    <location>
        <position position="63"/>
    </location>
</feature>
<feature type="domain" description="Peptidase S11 D-Ala-D-Ala carboxypeptidase A C-terminal" evidence="17">
    <location>
        <begin position="269"/>
        <end position="353"/>
    </location>
</feature>
<evidence type="ECO:0000256" key="2">
    <source>
        <dbReference type="ARBA" id="ARBA00004752"/>
    </source>
</evidence>
<dbReference type="SMART" id="SM00936">
    <property type="entry name" value="PBP5_C"/>
    <property type="match status" value="1"/>
</dbReference>
<keyword evidence="8" id="KW-0378">Hydrolase</keyword>
<evidence type="ECO:0000256" key="15">
    <source>
        <dbReference type="RuleBase" id="RU004016"/>
    </source>
</evidence>
<dbReference type="PANTHER" id="PTHR21581">
    <property type="entry name" value="D-ALANYL-D-ALANINE CARBOXYPEPTIDASE"/>
    <property type="match status" value="1"/>
</dbReference>
<evidence type="ECO:0000256" key="11">
    <source>
        <dbReference type="ARBA" id="ARBA00023316"/>
    </source>
</evidence>
<dbReference type="InterPro" id="IPR012907">
    <property type="entry name" value="Peptidase_S11_C"/>
</dbReference>
<evidence type="ECO:0000256" key="9">
    <source>
        <dbReference type="ARBA" id="ARBA00022960"/>
    </source>
</evidence>
<organism evidence="18 19">
    <name type="scientific">Desulfonispora thiosulfatigenes DSM 11270</name>
    <dbReference type="NCBI Taxonomy" id="656914"/>
    <lineage>
        <taxon>Bacteria</taxon>
        <taxon>Bacillati</taxon>
        <taxon>Bacillota</taxon>
        <taxon>Clostridia</taxon>
        <taxon>Eubacteriales</taxon>
        <taxon>Peptococcaceae</taxon>
        <taxon>Desulfonispora</taxon>
    </lineage>
</organism>
<dbReference type="OrthoDB" id="9791132at2"/>
<dbReference type="InterPro" id="IPR012338">
    <property type="entry name" value="Beta-lactam/transpept-like"/>
</dbReference>
<evidence type="ECO:0000256" key="13">
    <source>
        <dbReference type="PIRSR" id="PIRSR618044-1"/>
    </source>
</evidence>
<evidence type="ECO:0000256" key="8">
    <source>
        <dbReference type="ARBA" id="ARBA00022801"/>
    </source>
</evidence>
<dbReference type="SUPFAM" id="SSF69189">
    <property type="entry name" value="Penicillin-binding protein associated domain"/>
    <property type="match status" value="1"/>
</dbReference>
<gene>
    <name evidence="18" type="ORF">SAMN00017405_0154</name>
</gene>
<evidence type="ECO:0000256" key="6">
    <source>
        <dbReference type="ARBA" id="ARBA00022670"/>
    </source>
</evidence>
<feature type="binding site" evidence="14">
    <location>
        <position position="222"/>
    </location>
    <ligand>
        <name>substrate</name>
    </ligand>
</feature>
<accession>A0A1W1VL99</accession>
<evidence type="ECO:0000256" key="4">
    <source>
        <dbReference type="ARBA" id="ARBA00012448"/>
    </source>
</evidence>
<keyword evidence="9" id="KW-0133">Cell shape</keyword>
<feature type="chain" id="PRO_5013207094" description="serine-type D-Ala-D-Ala carboxypeptidase" evidence="16">
    <location>
        <begin position="27"/>
        <end position="370"/>
    </location>
</feature>
<dbReference type="Pfam" id="PF07943">
    <property type="entry name" value="PBP5_C"/>
    <property type="match status" value="1"/>
</dbReference>
<dbReference type="GO" id="GO:0071555">
    <property type="term" value="P:cell wall organization"/>
    <property type="evidence" value="ECO:0007669"/>
    <property type="project" value="UniProtKB-KW"/>
</dbReference>
<comment type="catalytic activity">
    <reaction evidence="12">
        <text>Preferential cleavage: (Ac)2-L-Lys-D-Ala-|-D-Ala. Also transpeptidation of peptidyl-alanyl moieties that are N-acyl substituents of D-alanine.</text>
        <dbReference type="EC" id="3.4.16.4"/>
    </reaction>
</comment>
<dbReference type="AlphaFoldDB" id="A0A1W1VL99"/>
<comment type="function">
    <text evidence="1">Removes C-terminal D-alanyl residues from sugar-peptide cell wall precursors.</text>
</comment>
<dbReference type="InterPro" id="IPR015956">
    <property type="entry name" value="Peniciliin-bd_prot_C_sf"/>
</dbReference>
<keyword evidence="7 16" id="KW-0732">Signal</keyword>
<dbReference type="PRINTS" id="PR00725">
    <property type="entry name" value="DADACBPTASE1"/>
</dbReference>
<keyword evidence="10" id="KW-0573">Peptidoglycan synthesis</keyword>
<dbReference type="GO" id="GO:0006508">
    <property type="term" value="P:proteolysis"/>
    <property type="evidence" value="ECO:0007669"/>
    <property type="project" value="UniProtKB-KW"/>
</dbReference>
<evidence type="ECO:0000256" key="14">
    <source>
        <dbReference type="PIRSR" id="PIRSR618044-2"/>
    </source>
</evidence>
<keyword evidence="6" id="KW-0645">Protease</keyword>
<keyword evidence="11" id="KW-0961">Cell wall biogenesis/degradation</keyword>
<evidence type="ECO:0000313" key="18">
    <source>
        <dbReference type="EMBL" id="SMB94142.1"/>
    </source>
</evidence>
<dbReference type="Pfam" id="PF00768">
    <property type="entry name" value="Peptidase_S11"/>
    <property type="match status" value="1"/>
</dbReference>
<evidence type="ECO:0000259" key="17">
    <source>
        <dbReference type="SMART" id="SM00936"/>
    </source>
</evidence>
<evidence type="ECO:0000256" key="10">
    <source>
        <dbReference type="ARBA" id="ARBA00022984"/>
    </source>
</evidence>